<accession>A0A5K1K471</accession>
<dbReference type="InterPro" id="IPR049945">
    <property type="entry name" value="AAA_22"/>
</dbReference>
<keyword evidence="3" id="KW-0547">Nucleotide-binding</keyword>
<evidence type="ECO:0000256" key="4">
    <source>
        <dbReference type="ARBA" id="ARBA00022801"/>
    </source>
</evidence>
<dbReference type="EMBL" id="LR728994">
    <property type="protein sequence ID" value="VWP00971.1"/>
    <property type="molecule type" value="Genomic_DNA"/>
</dbReference>
<evidence type="ECO:0000256" key="8">
    <source>
        <dbReference type="SAM" id="MobiDB-lite"/>
    </source>
</evidence>
<dbReference type="SMART" id="SM00487">
    <property type="entry name" value="DEXDc"/>
    <property type="match status" value="1"/>
</dbReference>
<feature type="region of interest" description="Disordered" evidence="8">
    <location>
        <begin position="233"/>
        <end position="255"/>
    </location>
</feature>
<gene>
    <name evidence="10" type="primary">W6EL00</name>
</gene>
<keyword evidence="6" id="KW-0067">ATP-binding</keyword>
<keyword evidence="5" id="KW-0347">Helicase</keyword>
<dbReference type="PROSITE" id="PS51192">
    <property type="entry name" value="HELICASE_ATP_BIND_1"/>
    <property type="match status" value="1"/>
</dbReference>
<dbReference type="InterPro" id="IPR007502">
    <property type="entry name" value="Helicase-assoc_dom"/>
</dbReference>
<dbReference type="Pfam" id="PF21010">
    <property type="entry name" value="HA2_C"/>
    <property type="match status" value="1"/>
</dbReference>
<keyword evidence="4" id="KW-0378">Hydrolase</keyword>
<comment type="catalytic activity">
    <reaction evidence="7">
        <text>ATP + H2O = ADP + phosphate + H(+)</text>
        <dbReference type="Rhea" id="RHEA:13065"/>
        <dbReference type="ChEBI" id="CHEBI:15377"/>
        <dbReference type="ChEBI" id="CHEBI:15378"/>
        <dbReference type="ChEBI" id="CHEBI:30616"/>
        <dbReference type="ChEBI" id="CHEBI:43474"/>
        <dbReference type="ChEBI" id="CHEBI:456216"/>
        <dbReference type="EC" id="3.6.4.13"/>
    </reaction>
</comment>
<protein>
    <recommendedName>
        <fullName evidence="2">RNA helicase</fullName>
        <ecNumber evidence="2">3.6.4.13</ecNumber>
    </recommendedName>
</protein>
<evidence type="ECO:0000256" key="7">
    <source>
        <dbReference type="ARBA" id="ARBA00047984"/>
    </source>
</evidence>
<dbReference type="GO" id="GO:0003725">
    <property type="term" value="F:double-stranded RNA binding"/>
    <property type="evidence" value="ECO:0007669"/>
    <property type="project" value="TreeGrafter"/>
</dbReference>
<dbReference type="InterPro" id="IPR014001">
    <property type="entry name" value="Helicase_ATP-bd"/>
</dbReference>
<dbReference type="InterPro" id="IPR048333">
    <property type="entry name" value="HA2_WH"/>
</dbReference>
<feature type="compositionally biased region" description="Polar residues" evidence="8">
    <location>
        <begin position="66"/>
        <end position="82"/>
    </location>
</feature>
<name>A0A5K1K471_9APHY</name>
<evidence type="ECO:0000256" key="3">
    <source>
        <dbReference type="ARBA" id="ARBA00022741"/>
    </source>
</evidence>
<dbReference type="GO" id="GO:0005730">
    <property type="term" value="C:nucleolus"/>
    <property type="evidence" value="ECO:0007669"/>
    <property type="project" value="TreeGrafter"/>
</dbReference>
<comment type="similarity">
    <text evidence="1">Belongs to the DEAD box helicase family. DEAH subfamily.</text>
</comment>
<dbReference type="EC" id="3.6.4.13" evidence="2"/>
<dbReference type="GO" id="GO:0005524">
    <property type="term" value="F:ATP binding"/>
    <property type="evidence" value="ECO:0007669"/>
    <property type="project" value="UniProtKB-KW"/>
</dbReference>
<evidence type="ECO:0000259" key="9">
    <source>
        <dbReference type="PROSITE" id="PS51192"/>
    </source>
</evidence>
<dbReference type="GO" id="GO:0016887">
    <property type="term" value="F:ATP hydrolysis activity"/>
    <property type="evidence" value="ECO:0007669"/>
    <property type="project" value="InterPro"/>
</dbReference>
<dbReference type="GO" id="GO:0045943">
    <property type="term" value="P:positive regulation of transcription by RNA polymerase I"/>
    <property type="evidence" value="ECO:0007669"/>
    <property type="project" value="TreeGrafter"/>
</dbReference>
<evidence type="ECO:0000256" key="2">
    <source>
        <dbReference type="ARBA" id="ARBA00012552"/>
    </source>
</evidence>
<dbReference type="Gene3D" id="3.40.50.300">
    <property type="entry name" value="P-loop containing nucleotide triphosphate hydrolases"/>
    <property type="match status" value="3"/>
</dbReference>
<evidence type="ECO:0000256" key="1">
    <source>
        <dbReference type="ARBA" id="ARBA00008792"/>
    </source>
</evidence>
<dbReference type="Gene3D" id="1.20.120.1080">
    <property type="match status" value="1"/>
</dbReference>
<dbReference type="InterPro" id="IPR027417">
    <property type="entry name" value="P-loop_NTPase"/>
</dbReference>
<proteinExistence type="inferred from homology"/>
<sequence>MAKISALKGISKRKSPAHPTPRKRSHKRDHAWVDVSDDDLMVKSTKKPPSKSSNKFDPIARKKSRMSATSVPSGSVSGDTLQQQRKQLPIYAGKDAVVDFIRENDVTVLIGETGSGKTTQVPQYLLEAGLAGSGMIAITQPRKVAATSLASRVASEQGTSVGSLVGYSVRFDEASSSSTRIKYVTDGMLVRELLGDPLLSRYNVIIVDEAHERTLRTDLLIANLKTILQARNGSASVSRPGDKGKGKHKTPENPNPLKVVIMSATLEAEKFSKFFGGVKIAYIKGRQHPVMIYQTTSSQPDYVDAALRTFFQIHTDQPPGDVLIFLPGQEDIESLEQSIKIYANQVPKDTQSSSAVQRAGRAGREGKGFCFRLYTEDTFNALPLTAEPEIRRCTLASSLLQLRCLSQNLEDVDFMDKPDEESIYFAIKTLVLLGALDTHKTLTPLGRKMAAFPLEPSLARALLAASDLGCTAEVLTIVSVLSTSAKLFVDSHDVRDSAVEARRKFRHLSGDHLTVLNAVRAYEDVSLSEGKAGRKDWCRKMFLNERCLTEAINIRAQLRDVCERHQVDWKVGLGEHEGSDGGQGPILRAIAQGLVQNAAFLQPDGSYKQVIGQTVSGLDLEHTI</sequence>
<evidence type="ECO:0000256" key="6">
    <source>
        <dbReference type="ARBA" id="ARBA00022840"/>
    </source>
</evidence>
<feature type="region of interest" description="Disordered" evidence="8">
    <location>
        <begin position="1"/>
        <end position="82"/>
    </location>
</feature>
<reference evidence="10" key="1">
    <citation type="submission" date="2019-10" db="EMBL/GenBank/DDBJ databases">
        <authorList>
            <person name="Nor Muhammad N."/>
        </authorList>
    </citation>
    <scope>NUCLEOTIDE SEQUENCE</scope>
</reference>
<dbReference type="AlphaFoldDB" id="A0A5K1K471"/>
<dbReference type="SMART" id="SM00847">
    <property type="entry name" value="HA2"/>
    <property type="match status" value="1"/>
</dbReference>
<organism evidence="10">
    <name type="scientific">Ganoderma boninense</name>
    <dbReference type="NCBI Taxonomy" id="34458"/>
    <lineage>
        <taxon>Eukaryota</taxon>
        <taxon>Fungi</taxon>
        <taxon>Dikarya</taxon>
        <taxon>Basidiomycota</taxon>
        <taxon>Agaricomycotina</taxon>
        <taxon>Agaricomycetes</taxon>
        <taxon>Polyporales</taxon>
        <taxon>Polyporaceae</taxon>
        <taxon>Ganoderma</taxon>
    </lineage>
</organism>
<evidence type="ECO:0000256" key="5">
    <source>
        <dbReference type="ARBA" id="ARBA00022806"/>
    </source>
</evidence>
<feature type="compositionally biased region" description="Basic residues" evidence="8">
    <location>
        <begin position="10"/>
        <end position="29"/>
    </location>
</feature>
<dbReference type="PANTHER" id="PTHR18934">
    <property type="entry name" value="ATP-DEPENDENT RNA HELICASE"/>
    <property type="match status" value="1"/>
</dbReference>
<dbReference type="Pfam" id="PF13401">
    <property type="entry name" value="AAA_22"/>
    <property type="match status" value="1"/>
</dbReference>
<feature type="domain" description="Helicase ATP-binding" evidence="9">
    <location>
        <begin position="98"/>
        <end position="284"/>
    </location>
</feature>
<dbReference type="SUPFAM" id="SSF52540">
    <property type="entry name" value="P-loop containing nucleoside triphosphate hydrolases"/>
    <property type="match status" value="1"/>
</dbReference>
<dbReference type="GO" id="GO:0003724">
    <property type="term" value="F:RNA helicase activity"/>
    <property type="evidence" value="ECO:0007669"/>
    <property type="project" value="UniProtKB-EC"/>
</dbReference>
<evidence type="ECO:0000313" key="10">
    <source>
        <dbReference type="EMBL" id="VWP00971.1"/>
    </source>
</evidence>
<dbReference type="FunFam" id="3.40.50.300:FF:000578">
    <property type="entry name" value="probable ATP-dependent RNA helicase DHX35"/>
    <property type="match status" value="1"/>
</dbReference>
<dbReference type="PANTHER" id="PTHR18934:SF118">
    <property type="entry name" value="ATP-DEPENDENT RNA HELICASE DHX33"/>
    <property type="match status" value="1"/>
</dbReference>
<dbReference type="Pfam" id="PF04408">
    <property type="entry name" value="WHD_HA2"/>
    <property type="match status" value="1"/>
</dbReference>